<comment type="caution">
    <text evidence="5">The sequence shown here is derived from an EMBL/GenBank/DDBJ whole genome shotgun (WGS) entry which is preliminary data.</text>
</comment>
<reference evidence="5 6" key="1">
    <citation type="journal article" date="2017" name="Gigascience">
        <title>Draft genome of the honey bee ectoparasitic mite, Tropilaelaps mercedesae, is shaped by the parasitic life history.</title>
        <authorList>
            <person name="Dong X."/>
            <person name="Armstrong S.D."/>
            <person name="Xia D."/>
            <person name="Makepeace B.L."/>
            <person name="Darby A.C."/>
            <person name="Kadowaki T."/>
        </authorList>
    </citation>
    <scope>NUCLEOTIDE SEQUENCE [LARGE SCALE GENOMIC DNA]</scope>
    <source>
        <strain evidence="5">Wuxi-XJTLU</strain>
    </source>
</reference>
<dbReference type="EMBL" id="MNPL01021902">
    <property type="protein sequence ID" value="OQR69186.1"/>
    <property type="molecule type" value="Genomic_DNA"/>
</dbReference>
<evidence type="ECO:0000256" key="1">
    <source>
        <dbReference type="ARBA" id="ARBA00022443"/>
    </source>
</evidence>
<feature type="region of interest" description="Disordered" evidence="3">
    <location>
        <begin position="64"/>
        <end position="102"/>
    </location>
</feature>
<dbReference type="PROSITE" id="PS50002">
    <property type="entry name" value="SH3"/>
    <property type="match status" value="1"/>
</dbReference>
<gene>
    <name evidence="5" type="ORF">BIW11_12414</name>
</gene>
<dbReference type="InterPro" id="IPR001452">
    <property type="entry name" value="SH3_domain"/>
</dbReference>
<dbReference type="SMART" id="SM00326">
    <property type="entry name" value="SH3"/>
    <property type="match status" value="1"/>
</dbReference>
<evidence type="ECO:0000313" key="6">
    <source>
        <dbReference type="Proteomes" id="UP000192247"/>
    </source>
</evidence>
<evidence type="ECO:0000256" key="3">
    <source>
        <dbReference type="SAM" id="MobiDB-lite"/>
    </source>
</evidence>
<sequence length="171" mass="18408">MLRCSVTRYCALYAAFALHPRRCVRATLNLCGRFVVTASTPPTTMDADVTTVYATIPGGGGGYTGSSNGDHGAFNSESGVGSGSLRDIDDPDFDAPANDGEEEPLPLLGTAIALYTFEAENEGAISMNENDEMYIVELDQGDGWTRVRMQRDSEEGFVPSSYLSMTMYNTC</sequence>
<evidence type="ECO:0000259" key="4">
    <source>
        <dbReference type="PROSITE" id="PS50002"/>
    </source>
</evidence>
<dbReference type="AlphaFoldDB" id="A0A1V9X705"/>
<keyword evidence="6" id="KW-1185">Reference proteome</keyword>
<dbReference type="InterPro" id="IPR036028">
    <property type="entry name" value="SH3-like_dom_sf"/>
</dbReference>
<dbReference type="SUPFAM" id="SSF50044">
    <property type="entry name" value="SH3-domain"/>
    <property type="match status" value="1"/>
</dbReference>
<protein>
    <submittedName>
        <fullName evidence="5">Formin-binding protein 1-like</fullName>
    </submittedName>
</protein>
<feature type="compositionally biased region" description="Acidic residues" evidence="3">
    <location>
        <begin position="89"/>
        <end position="102"/>
    </location>
</feature>
<evidence type="ECO:0000313" key="5">
    <source>
        <dbReference type="EMBL" id="OQR69186.1"/>
    </source>
</evidence>
<keyword evidence="1 2" id="KW-0728">SH3 domain</keyword>
<dbReference type="PANTHER" id="PTHR15735:SF12">
    <property type="entry name" value="CDC42-INTERACTING PROTEIN 4, ISOFORM B"/>
    <property type="match status" value="1"/>
</dbReference>
<dbReference type="Pfam" id="PF00018">
    <property type="entry name" value="SH3_1"/>
    <property type="match status" value="1"/>
</dbReference>
<accession>A0A1V9X705</accession>
<proteinExistence type="predicted"/>
<dbReference type="PANTHER" id="PTHR15735">
    <property type="entry name" value="FCH AND DOUBLE SH3 DOMAINS PROTEIN"/>
    <property type="match status" value="1"/>
</dbReference>
<dbReference type="InParanoid" id="A0A1V9X705"/>
<organism evidence="5 6">
    <name type="scientific">Tropilaelaps mercedesae</name>
    <dbReference type="NCBI Taxonomy" id="418985"/>
    <lineage>
        <taxon>Eukaryota</taxon>
        <taxon>Metazoa</taxon>
        <taxon>Ecdysozoa</taxon>
        <taxon>Arthropoda</taxon>
        <taxon>Chelicerata</taxon>
        <taxon>Arachnida</taxon>
        <taxon>Acari</taxon>
        <taxon>Parasitiformes</taxon>
        <taxon>Mesostigmata</taxon>
        <taxon>Gamasina</taxon>
        <taxon>Dermanyssoidea</taxon>
        <taxon>Laelapidae</taxon>
        <taxon>Tropilaelaps</taxon>
    </lineage>
</organism>
<dbReference type="STRING" id="418985.A0A1V9X705"/>
<name>A0A1V9X705_9ACAR</name>
<dbReference type="Gene3D" id="2.30.30.40">
    <property type="entry name" value="SH3 Domains"/>
    <property type="match status" value="1"/>
</dbReference>
<feature type="domain" description="SH3" evidence="4">
    <location>
        <begin position="106"/>
        <end position="168"/>
    </location>
</feature>
<dbReference type="FunFam" id="2.30.30.40:FF:000203">
    <property type="entry name" value="Cdc42-interacting protein 4, isoform F"/>
    <property type="match status" value="1"/>
</dbReference>
<dbReference type="CDD" id="cd11911">
    <property type="entry name" value="SH3_CIP4-like"/>
    <property type="match status" value="1"/>
</dbReference>
<evidence type="ECO:0000256" key="2">
    <source>
        <dbReference type="PROSITE-ProRule" id="PRU00192"/>
    </source>
</evidence>
<dbReference type="OrthoDB" id="8783038at2759"/>
<dbReference type="Proteomes" id="UP000192247">
    <property type="component" value="Unassembled WGS sequence"/>
</dbReference>